<dbReference type="InterPro" id="IPR036291">
    <property type="entry name" value="NAD(P)-bd_dom_sf"/>
</dbReference>
<dbReference type="PANTHER" id="PTHR48079">
    <property type="entry name" value="PROTEIN YEEZ"/>
    <property type="match status" value="1"/>
</dbReference>
<dbReference type="Gene3D" id="3.40.50.720">
    <property type="entry name" value="NAD(P)-binding Rossmann-like Domain"/>
    <property type="match status" value="1"/>
</dbReference>
<dbReference type="Pfam" id="PF13460">
    <property type="entry name" value="NAD_binding_10"/>
    <property type="match status" value="1"/>
</dbReference>
<dbReference type="InterPro" id="IPR001509">
    <property type="entry name" value="Epimerase_deHydtase"/>
</dbReference>
<keyword evidence="4" id="KW-1185">Reference proteome</keyword>
<dbReference type="InterPro" id="IPR051783">
    <property type="entry name" value="NAD(P)-dependent_oxidoreduct"/>
</dbReference>
<protein>
    <recommendedName>
        <fullName evidence="5">NAD(P)-binding domain-containing protein</fullName>
    </recommendedName>
</protein>
<feature type="domain" description="NAD(P)-binding" evidence="2">
    <location>
        <begin position="9"/>
        <end position="91"/>
    </location>
</feature>
<dbReference type="AlphaFoldDB" id="A0A8H8UGW9"/>
<dbReference type="InterPro" id="IPR016040">
    <property type="entry name" value="NAD(P)-bd_dom"/>
</dbReference>
<dbReference type="OrthoDB" id="2130169at2759"/>
<organism evidence="3 4">
    <name type="scientific">Lachnellula occidentalis</name>
    <dbReference type="NCBI Taxonomy" id="215460"/>
    <lineage>
        <taxon>Eukaryota</taxon>
        <taxon>Fungi</taxon>
        <taxon>Dikarya</taxon>
        <taxon>Ascomycota</taxon>
        <taxon>Pezizomycotina</taxon>
        <taxon>Leotiomycetes</taxon>
        <taxon>Helotiales</taxon>
        <taxon>Lachnaceae</taxon>
        <taxon>Lachnellula</taxon>
    </lineage>
</organism>
<dbReference type="SUPFAM" id="SSF51735">
    <property type="entry name" value="NAD(P)-binding Rossmann-fold domains"/>
    <property type="match status" value="1"/>
</dbReference>
<name>A0A8H8UGW9_9HELO</name>
<sequence>MAPKVFITGVTGYIGGDALYALEKAHPEYEYTALVRNSDKGAPVAAAYPKIRLVYGTLDDAELLEKESASADIVLHTADSSDHTVAAKAIAKGLATGHTKENPGFWLHVSGTGILVWKDMETNTYGEPPSQPPYDDLDGVAALTSLPDTAFHRDIDKLVLAAASDAVKTAIACPPTIYGAGRGPGNQRSRQIYNLVEATLSKGQAPQLGRGLTEWDNVHVHDLSALLVLLTEAAVANKPELDSKLWGKEGYFLAENGHHVWGEISREVGRVAYEKGYIKNMDVAEAKETYGFEALTWGLNSKGLAKRARKYLGWKPEGKSMEDEIPEIVESEAKSLGLKSGYAEKAAGGK</sequence>
<proteinExistence type="predicted"/>
<dbReference type="GO" id="GO:0004029">
    <property type="term" value="F:aldehyde dehydrogenase (NAD+) activity"/>
    <property type="evidence" value="ECO:0007669"/>
    <property type="project" value="TreeGrafter"/>
</dbReference>
<evidence type="ECO:0000259" key="1">
    <source>
        <dbReference type="Pfam" id="PF01370"/>
    </source>
</evidence>
<dbReference type="EMBL" id="QGMI01000081">
    <property type="protein sequence ID" value="TVY47656.1"/>
    <property type="molecule type" value="Genomic_DNA"/>
</dbReference>
<reference evidence="3 4" key="1">
    <citation type="submission" date="2018-05" db="EMBL/GenBank/DDBJ databases">
        <title>Genome sequencing and assembly of the regulated plant pathogen Lachnellula willkommii and related sister species for the development of diagnostic species identification markers.</title>
        <authorList>
            <person name="Giroux E."/>
            <person name="Bilodeau G."/>
        </authorList>
    </citation>
    <scope>NUCLEOTIDE SEQUENCE [LARGE SCALE GENOMIC DNA]</scope>
    <source>
        <strain evidence="3 4">CBS 160.35</strain>
    </source>
</reference>
<dbReference type="Pfam" id="PF01370">
    <property type="entry name" value="Epimerase"/>
    <property type="match status" value="1"/>
</dbReference>
<evidence type="ECO:0000313" key="3">
    <source>
        <dbReference type="EMBL" id="TVY47656.1"/>
    </source>
</evidence>
<gene>
    <name evidence="3" type="ORF">LOCC1_G001798</name>
</gene>
<evidence type="ECO:0000259" key="2">
    <source>
        <dbReference type="Pfam" id="PF13460"/>
    </source>
</evidence>
<dbReference type="PANTHER" id="PTHR48079:SF6">
    <property type="entry name" value="NAD(P)-BINDING DOMAIN-CONTAINING PROTEIN-RELATED"/>
    <property type="match status" value="1"/>
</dbReference>
<dbReference type="Proteomes" id="UP000443090">
    <property type="component" value="Unassembled WGS sequence"/>
</dbReference>
<dbReference type="GO" id="GO:0005737">
    <property type="term" value="C:cytoplasm"/>
    <property type="evidence" value="ECO:0007669"/>
    <property type="project" value="TreeGrafter"/>
</dbReference>
<evidence type="ECO:0008006" key="5">
    <source>
        <dbReference type="Google" id="ProtNLM"/>
    </source>
</evidence>
<feature type="domain" description="NAD-dependent epimerase/dehydratase" evidence="1">
    <location>
        <begin position="155"/>
        <end position="236"/>
    </location>
</feature>
<evidence type="ECO:0000313" key="4">
    <source>
        <dbReference type="Proteomes" id="UP000443090"/>
    </source>
</evidence>
<accession>A0A8H8UGW9</accession>
<comment type="caution">
    <text evidence="3">The sequence shown here is derived from an EMBL/GenBank/DDBJ whole genome shotgun (WGS) entry which is preliminary data.</text>
</comment>